<evidence type="ECO:0000256" key="2">
    <source>
        <dbReference type="ARBA" id="ARBA00006601"/>
    </source>
</evidence>
<dbReference type="InterPro" id="IPR014027">
    <property type="entry name" value="UDP-Glc/GDP-Man_DH_C"/>
</dbReference>
<evidence type="ECO:0000256" key="3">
    <source>
        <dbReference type="ARBA" id="ARBA00012954"/>
    </source>
</evidence>
<evidence type="ECO:0000259" key="7">
    <source>
        <dbReference type="SMART" id="SM00984"/>
    </source>
</evidence>
<dbReference type="PIRSF" id="PIRSF000124">
    <property type="entry name" value="UDPglc_GDPman_dh"/>
    <property type="match status" value="1"/>
</dbReference>
<protein>
    <recommendedName>
        <fullName evidence="3">UDP-glucose 6-dehydrogenase</fullName>
        <ecNumber evidence="3">1.1.1.22</ecNumber>
    </recommendedName>
</protein>
<name>A0A381XKI0_9ZZZZ</name>
<dbReference type="PIRSF" id="PIRSF500134">
    <property type="entry name" value="UDPglc_DH_bac"/>
    <property type="match status" value="1"/>
</dbReference>
<dbReference type="InterPro" id="IPR001732">
    <property type="entry name" value="UDP-Glc/GDP-Man_DH_N"/>
</dbReference>
<dbReference type="UniPathway" id="UPA00038">
    <property type="reaction ID" value="UER00491"/>
</dbReference>
<dbReference type="SMART" id="SM00984">
    <property type="entry name" value="UDPG_MGDP_dh_C"/>
    <property type="match status" value="1"/>
</dbReference>
<dbReference type="GO" id="GO:0006065">
    <property type="term" value="P:UDP-glucuronate biosynthetic process"/>
    <property type="evidence" value="ECO:0007669"/>
    <property type="project" value="UniProtKB-UniPathway"/>
</dbReference>
<dbReference type="InterPro" id="IPR036291">
    <property type="entry name" value="NAD(P)-bd_dom_sf"/>
</dbReference>
<comment type="similarity">
    <text evidence="2">Belongs to the UDP-glucose/GDP-mannose dehydrogenase family.</text>
</comment>
<comment type="pathway">
    <text evidence="1">Nucleotide-sugar biosynthesis; UDP-alpha-D-glucuronate biosynthesis; UDP-alpha-D-glucuronate from UDP-alpha-D-glucose: step 1/1.</text>
</comment>
<sequence length="435" mass="48245">MKICVQGLWHLGSVTAACLASVGHDVVGLDGDSNNISNLNQGKAPLFEPGLDEMIQNEINEGHLRFAQSSREAVADAEVLWVTFDTPVDEDDQADVELVLGKIKSVLPELNDGTVVLISSQIPVGSIKKLENFVKDNYIKKQICFAYSPENLRLGKSIDVFLNPDRIVVGTRNDETKEKLKKLFSPITNKIEWMSVESAEMTKHAINAFLATSVTFANELAAICELYGADAKEVERGLKTESRIGPRAYLSPGGPFAGGTLARDIDFLDKAAQEKALAVPLLQSVRVSNNEHKKWTKRKLSEKFTPLNKLSIAIWGLTYKPETSTLRRSLAVALCDWLIEEGANVRVYDPAVQELPSRWNDKVDRFDDALEALGNTKVLVLGTEWAEFRETAKKLLEFVGNDYLVIDANRYLQNEIFPLGINYIAVGMPATYEAE</sequence>
<dbReference type="GO" id="GO:0003979">
    <property type="term" value="F:UDP-glucose 6-dehydrogenase activity"/>
    <property type="evidence" value="ECO:0007669"/>
    <property type="project" value="UniProtKB-EC"/>
</dbReference>
<dbReference type="Gene3D" id="3.40.50.720">
    <property type="entry name" value="NAD(P)-binding Rossmann-like Domain"/>
    <property type="match status" value="2"/>
</dbReference>
<dbReference type="Pfam" id="PF03720">
    <property type="entry name" value="UDPG_MGDP_dh_C"/>
    <property type="match status" value="1"/>
</dbReference>
<evidence type="ECO:0000256" key="4">
    <source>
        <dbReference type="ARBA" id="ARBA00023002"/>
    </source>
</evidence>
<dbReference type="SUPFAM" id="SSF51735">
    <property type="entry name" value="NAD(P)-binding Rossmann-fold domains"/>
    <property type="match status" value="1"/>
</dbReference>
<dbReference type="SUPFAM" id="SSF52413">
    <property type="entry name" value="UDP-glucose/GDP-mannose dehydrogenase C-terminal domain"/>
    <property type="match status" value="1"/>
</dbReference>
<keyword evidence="5" id="KW-0520">NAD</keyword>
<dbReference type="AlphaFoldDB" id="A0A381XKI0"/>
<organism evidence="8">
    <name type="scientific">marine metagenome</name>
    <dbReference type="NCBI Taxonomy" id="408172"/>
    <lineage>
        <taxon>unclassified sequences</taxon>
        <taxon>metagenomes</taxon>
        <taxon>ecological metagenomes</taxon>
    </lineage>
</organism>
<dbReference type="PANTHER" id="PTHR43750:SF3">
    <property type="entry name" value="UDP-GLUCOSE 6-DEHYDROGENASE TUAD"/>
    <property type="match status" value="1"/>
</dbReference>
<dbReference type="InterPro" id="IPR008927">
    <property type="entry name" value="6-PGluconate_DH-like_C_sf"/>
</dbReference>
<dbReference type="InterPro" id="IPR036220">
    <property type="entry name" value="UDP-Glc/GDP-Man_DH_C_sf"/>
</dbReference>
<dbReference type="InterPro" id="IPR017476">
    <property type="entry name" value="UDP-Glc/GDP-Man"/>
</dbReference>
<feature type="domain" description="UDP-glucose/GDP-mannose dehydrogenase C-terminal" evidence="7">
    <location>
        <begin position="313"/>
        <end position="414"/>
    </location>
</feature>
<comment type="catalytic activity">
    <reaction evidence="6">
        <text>UDP-alpha-D-glucose + 2 NAD(+) + H2O = UDP-alpha-D-glucuronate + 2 NADH + 3 H(+)</text>
        <dbReference type="Rhea" id="RHEA:23596"/>
        <dbReference type="ChEBI" id="CHEBI:15377"/>
        <dbReference type="ChEBI" id="CHEBI:15378"/>
        <dbReference type="ChEBI" id="CHEBI:57540"/>
        <dbReference type="ChEBI" id="CHEBI:57945"/>
        <dbReference type="ChEBI" id="CHEBI:58052"/>
        <dbReference type="ChEBI" id="CHEBI:58885"/>
        <dbReference type="EC" id="1.1.1.22"/>
    </reaction>
</comment>
<keyword evidence="4" id="KW-0560">Oxidoreductase</keyword>
<dbReference type="Pfam" id="PF03721">
    <property type="entry name" value="UDPG_MGDP_dh_N"/>
    <property type="match status" value="1"/>
</dbReference>
<accession>A0A381XKI0</accession>
<dbReference type="EC" id="1.1.1.22" evidence="3"/>
<evidence type="ECO:0000256" key="6">
    <source>
        <dbReference type="ARBA" id="ARBA00047473"/>
    </source>
</evidence>
<evidence type="ECO:0000313" key="8">
    <source>
        <dbReference type="EMBL" id="SVA65275.1"/>
    </source>
</evidence>
<dbReference type="PROSITE" id="PS51257">
    <property type="entry name" value="PROKAR_LIPOPROTEIN"/>
    <property type="match status" value="1"/>
</dbReference>
<dbReference type="NCBIfam" id="TIGR03026">
    <property type="entry name" value="NDP-sugDHase"/>
    <property type="match status" value="1"/>
</dbReference>
<dbReference type="InterPro" id="IPR014026">
    <property type="entry name" value="UDP-Glc/GDP-Man_DH_dimer"/>
</dbReference>
<dbReference type="PANTHER" id="PTHR43750">
    <property type="entry name" value="UDP-GLUCOSE 6-DEHYDROGENASE TUAD"/>
    <property type="match status" value="1"/>
</dbReference>
<proteinExistence type="inferred from homology"/>
<evidence type="ECO:0000256" key="5">
    <source>
        <dbReference type="ARBA" id="ARBA00023027"/>
    </source>
</evidence>
<dbReference type="Pfam" id="PF00984">
    <property type="entry name" value="UDPG_MGDP_dh"/>
    <property type="match status" value="1"/>
</dbReference>
<evidence type="ECO:0000256" key="1">
    <source>
        <dbReference type="ARBA" id="ARBA00004701"/>
    </source>
</evidence>
<reference evidence="8" key="1">
    <citation type="submission" date="2018-05" db="EMBL/GenBank/DDBJ databases">
        <authorList>
            <person name="Lanie J.A."/>
            <person name="Ng W.-L."/>
            <person name="Kazmierczak K.M."/>
            <person name="Andrzejewski T.M."/>
            <person name="Davidsen T.M."/>
            <person name="Wayne K.J."/>
            <person name="Tettelin H."/>
            <person name="Glass J.I."/>
            <person name="Rusch D."/>
            <person name="Podicherti R."/>
            <person name="Tsui H.-C.T."/>
            <person name="Winkler M.E."/>
        </authorList>
    </citation>
    <scope>NUCLEOTIDE SEQUENCE</scope>
</reference>
<dbReference type="SUPFAM" id="SSF48179">
    <property type="entry name" value="6-phosphogluconate dehydrogenase C-terminal domain-like"/>
    <property type="match status" value="1"/>
</dbReference>
<gene>
    <name evidence="8" type="ORF">METZ01_LOCUS118129</name>
</gene>
<dbReference type="GO" id="GO:0000271">
    <property type="term" value="P:polysaccharide biosynthetic process"/>
    <property type="evidence" value="ECO:0007669"/>
    <property type="project" value="InterPro"/>
</dbReference>
<dbReference type="InterPro" id="IPR028357">
    <property type="entry name" value="UDPglc_DH_bac"/>
</dbReference>
<dbReference type="GO" id="GO:0051287">
    <property type="term" value="F:NAD binding"/>
    <property type="evidence" value="ECO:0007669"/>
    <property type="project" value="InterPro"/>
</dbReference>
<dbReference type="Gene3D" id="1.20.5.100">
    <property type="entry name" value="Cytochrome c1, transmembrane anchor, C-terminal"/>
    <property type="match status" value="1"/>
</dbReference>
<dbReference type="EMBL" id="UINC01015516">
    <property type="protein sequence ID" value="SVA65275.1"/>
    <property type="molecule type" value="Genomic_DNA"/>
</dbReference>